<evidence type="ECO:0000256" key="3">
    <source>
        <dbReference type="SAM" id="MobiDB-lite"/>
    </source>
</evidence>
<feature type="compositionally biased region" description="Basic residues" evidence="3">
    <location>
        <begin position="110"/>
        <end position="120"/>
    </location>
</feature>
<comment type="similarity">
    <text evidence="1 2">Belongs to the histone H2A family.</text>
</comment>
<dbReference type="GO" id="GO:0000786">
    <property type="term" value="C:nucleosome"/>
    <property type="evidence" value="ECO:0007669"/>
    <property type="project" value="UniProtKB-KW"/>
</dbReference>
<dbReference type="InterPro" id="IPR009072">
    <property type="entry name" value="Histone-fold"/>
</dbReference>
<dbReference type="AlphaFoldDB" id="A0AAX4KVR9"/>
<organism evidence="5 6">
    <name type="scientific">Kwoniella europaea PYCC6329</name>
    <dbReference type="NCBI Taxonomy" id="1423913"/>
    <lineage>
        <taxon>Eukaryota</taxon>
        <taxon>Fungi</taxon>
        <taxon>Dikarya</taxon>
        <taxon>Basidiomycota</taxon>
        <taxon>Agaricomycotina</taxon>
        <taxon>Tremellomycetes</taxon>
        <taxon>Tremellales</taxon>
        <taxon>Cryptococcaceae</taxon>
        <taxon>Kwoniella</taxon>
    </lineage>
</organism>
<dbReference type="RefSeq" id="XP_066088439.1">
    <property type="nucleotide sequence ID" value="XM_066232342.1"/>
</dbReference>
<evidence type="ECO:0000259" key="4">
    <source>
        <dbReference type="Pfam" id="PF00125"/>
    </source>
</evidence>
<reference evidence="5 6" key="1">
    <citation type="submission" date="2024-01" db="EMBL/GenBank/DDBJ databases">
        <title>Comparative genomics of Cryptococcus and Kwoniella reveals pathogenesis evolution and contrasting modes of karyotype evolution via chromosome fusion or intercentromeric recombination.</title>
        <authorList>
            <person name="Coelho M.A."/>
            <person name="David-Palma M."/>
            <person name="Shea T."/>
            <person name="Bowers K."/>
            <person name="McGinley-Smith S."/>
            <person name="Mohammad A.W."/>
            <person name="Gnirke A."/>
            <person name="Yurkov A.M."/>
            <person name="Nowrousian M."/>
            <person name="Sun S."/>
            <person name="Cuomo C.A."/>
            <person name="Heitman J."/>
        </authorList>
    </citation>
    <scope>NUCLEOTIDE SEQUENCE [LARGE SCALE GENOMIC DNA]</scope>
    <source>
        <strain evidence="5 6">PYCC6329</strain>
    </source>
</reference>
<keyword evidence="2" id="KW-0238">DNA-binding</keyword>
<accession>A0AAX4KVR9</accession>
<dbReference type="CDD" id="cd00074">
    <property type="entry name" value="HFD_H2A"/>
    <property type="match status" value="1"/>
</dbReference>
<comment type="subunit">
    <text evidence="2">The nucleosome is a histone octamer containing two molecules each of H2A, H2B, H3 and H4 assembled in one H3-H4 heterotetramer and two H2A-H2B heterodimers. The octamer wraps approximately 147 bp of DNA.</text>
</comment>
<dbReference type="SUPFAM" id="SSF47113">
    <property type="entry name" value="Histone-fold"/>
    <property type="match status" value="1"/>
</dbReference>
<dbReference type="Proteomes" id="UP001358614">
    <property type="component" value="Chromosome 3"/>
</dbReference>
<protein>
    <recommendedName>
        <fullName evidence="2">Histone H2A</fullName>
    </recommendedName>
</protein>
<dbReference type="KEGG" id="ker:91107409"/>
<keyword evidence="2" id="KW-0158">Chromosome</keyword>
<evidence type="ECO:0000313" key="6">
    <source>
        <dbReference type="Proteomes" id="UP001358614"/>
    </source>
</evidence>
<dbReference type="GO" id="GO:0005634">
    <property type="term" value="C:nucleus"/>
    <property type="evidence" value="ECO:0007669"/>
    <property type="project" value="UniProtKB-SubCell"/>
</dbReference>
<dbReference type="InterPro" id="IPR007125">
    <property type="entry name" value="H2A/H2B/H3"/>
</dbReference>
<feature type="region of interest" description="Disordered" evidence="3">
    <location>
        <begin position="102"/>
        <end position="148"/>
    </location>
</feature>
<dbReference type="PANTHER" id="PTHR23430">
    <property type="entry name" value="HISTONE H2A"/>
    <property type="match status" value="1"/>
</dbReference>
<sequence length="148" mass="15884">MPGKSSDGSAGKGHGRSLKAGITFPVGRIHRYLKRGRYAERVGSGAAIYMAAVLEYLVAEIVEVAGDVTRNFKKARITPRHIQLAVQLFERVTIAEGGVIPLDPKELGKKKNKSKSKKRNSQSTATTTDNVLEESGPGKSASISHGKL</sequence>
<dbReference type="GO" id="GO:0030527">
    <property type="term" value="F:structural constituent of chromatin"/>
    <property type="evidence" value="ECO:0007669"/>
    <property type="project" value="InterPro"/>
</dbReference>
<comment type="subcellular location">
    <subcellularLocation>
        <location evidence="2">Nucleus</location>
    </subcellularLocation>
</comment>
<keyword evidence="2" id="KW-0544">Nucleosome core</keyword>
<dbReference type="PRINTS" id="PR00620">
    <property type="entry name" value="HISTONEH2A"/>
</dbReference>
<proteinExistence type="inferred from homology"/>
<evidence type="ECO:0000256" key="1">
    <source>
        <dbReference type="ARBA" id="ARBA00010691"/>
    </source>
</evidence>
<dbReference type="GO" id="GO:0046982">
    <property type="term" value="F:protein heterodimerization activity"/>
    <property type="evidence" value="ECO:0007669"/>
    <property type="project" value="InterPro"/>
</dbReference>
<evidence type="ECO:0000313" key="5">
    <source>
        <dbReference type="EMBL" id="WWD10472.1"/>
    </source>
</evidence>
<dbReference type="InterPro" id="IPR002119">
    <property type="entry name" value="Histone_H2A"/>
</dbReference>
<dbReference type="SMART" id="SM00414">
    <property type="entry name" value="H2A"/>
    <property type="match status" value="1"/>
</dbReference>
<dbReference type="Pfam" id="PF00125">
    <property type="entry name" value="Histone"/>
    <property type="match status" value="1"/>
</dbReference>
<name>A0AAX4KVR9_9TREE</name>
<feature type="domain" description="Core Histone H2A/H2B/H3" evidence="4">
    <location>
        <begin position="22"/>
        <end position="88"/>
    </location>
</feature>
<keyword evidence="2" id="KW-0539">Nucleus</keyword>
<keyword evidence="6" id="KW-1185">Reference proteome</keyword>
<gene>
    <name evidence="5" type="ORF">V865_008608</name>
</gene>
<evidence type="ECO:0000256" key="2">
    <source>
        <dbReference type="RuleBase" id="RU003767"/>
    </source>
</evidence>
<dbReference type="EMBL" id="CP144091">
    <property type="protein sequence ID" value="WWD10472.1"/>
    <property type="molecule type" value="Genomic_DNA"/>
</dbReference>
<dbReference type="Gene3D" id="1.10.20.10">
    <property type="entry name" value="Histone, subunit A"/>
    <property type="match status" value="1"/>
</dbReference>
<dbReference type="GeneID" id="91107409"/>
<dbReference type="GO" id="GO:0003677">
    <property type="term" value="F:DNA binding"/>
    <property type="evidence" value="ECO:0007669"/>
    <property type="project" value="UniProtKB-KW"/>
</dbReference>